<evidence type="ECO:0000313" key="3">
    <source>
        <dbReference type="EMBL" id="CDY66702.1"/>
    </source>
</evidence>
<dbReference type="Gramene" id="CDY66702">
    <property type="protein sequence ID" value="CDY66702"/>
    <property type="gene ID" value="GSBRNA2T00055600001"/>
</dbReference>
<dbReference type="InterPro" id="IPR036397">
    <property type="entry name" value="RNaseH_sf"/>
</dbReference>
<keyword evidence="4" id="KW-1185">Reference proteome</keyword>
<sequence>MLFRCSKALELWDLTECPKPAQGFSNGLEANIAFLFDALDGNGAGDSKVRSIPWVLWNVWKNRNALLYAETQTSPSFWVLNAEEEATLWFEANKQAQHIEAQSHRMGDMERWCPPSTALISGGAWIARDHTRNVLFHGRDAFTPSSNRMIAELRGILWVMQSARDLHFHSICIASDHRDTVEALLSPASWPRFRCLLEQIMALCNSFFSVAFEVEKVGANSIVRDIAKSVMRDGRLQSYLALGGPAWLHSRIIREATRQD</sequence>
<reference evidence="3 4" key="1">
    <citation type="journal article" date="2014" name="Science">
        <title>Plant genetics. Early allopolyploid evolution in the post-Neolithic Brassica napus oilseed genome.</title>
        <authorList>
            <person name="Chalhoub B."/>
            <person name="Denoeud F."/>
            <person name="Liu S."/>
            <person name="Parkin I.A."/>
            <person name="Tang H."/>
            <person name="Wang X."/>
            <person name="Chiquet J."/>
            <person name="Belcram H."/>
            <person name="Tong C."/>
            <person name="Samans B."/>
            <person name="Correa M."/>
            <person name="Da Silva C."/>
            <person name="Just J."/>
            <person name="Falentin C."/>
            <person name="Koh C.S."/>
            <person name="Le Clainche I."/>
            <person name="Bernard M."/>
            <person name="Bento P."/>
            <person name="Noel B."/>
            <person name="Labadie K."/>
            <person name="Alberti A."/>
            <person name="Charles M."/>
            <person name="Arnaud D."/>
            <person name="Guo H."/>
            <person name="Daviaud C."/>
            <person name="Alamery S."/>
            <person name="Jabbari K."/>
            <person name="Zhao M."/>
            <person name="Edger P.P."/>
            <person name="Chelaifa H."/>
            <person name="Tack D."/>
            <person name="Lassalle G."/>
            <person name="Mestiri I."/>
            <person name="Schnel N."/>
            <person name="Le Paslier M.C."/>
            <person name="Fan G."/>
            <person name="Renault V."/>
            <person name="Bayer P.E."/>
            <person name="Golicz A.A."/>
            <person name="Manoli S."/>
            <person name="Lee T.H."/>
            <person name="Thi V.H."/>
            <person name="Chalabi S."/>
            <person name="Hu Q."/>
            <person name="Fan C."/>
            <person name="Tollenaere R."/>
            <person name="Lu Y."/>
            <person name="Battail C."/>
            <person name="Shen J."/>
            <person name="Sidebottom C.H."/>
            <person name="Wang X."/>
            <person name="Canaguier A."/>
            <person name="Chauveau A."/>
            <person name="Berard A."/>
            <person name="Deniot G."/>
            <person name="Guan M."/>
            <person name="Liu Z."/>
            <person name="Sun F."/>
            <person name="Lim Y.P."/>
            <person name="Lyons E."/>
            <person name="Town C.D."/>
            <person name="Bancroft I."/>
            <person name="Wang X."/>
            <person name="Meng J."/>
            <person name="Ma J."/>
            <person name="Pires J.C."/>
            <person name="King G.J."/>
            <person name="Brunel D."/>
            <person name="Delourme R."/>
            <person name="Renard M."/>
            <person name="Aury J.M."/>
            <person name="Adams K.L."/>
            <person name="Batley J."/>
            <person name="Snowdon R.J."/>
            <person name="Tost J."/>
            <person name="Edwards D."/>
            <person name="Zhou Y."/>
            <person name="Hua W."/>
            <person name="Sharpe A.G."/>
            <person name="Paterson A.H."/>
            <person name="Guan C."/>
            <person name="Wincker P."/>
        </authorList>
    </citation>
    <scope>NUCLEOTIDE SEQUENCE [LARGE SCALE GENOMIC DNA]</scope>
    <source>
        <strain evidence="4">cv. Darmor-bzh</strain>
    </source>
</reference>
<gene>
    <name evidence="3" type="primary">BnaCnng51980D</name>
    <name evidence="2" type="ORF">DARMORV10_A05P25020.1</name>
    <name evidence="3" type="ORF">GSBRNA2T00055600001</name>
</gene>
<dbReference type="GO" id="GO:0004523">
    <property type="term" value="F:RNA-DNA hybrid ribonuclease activity"/>
    <property type="evidence" value="ECO:0007669"/>
    <property type="project" value="InterPro"/>
</dbReference>
<proteinExistence type="predicted"/>
<reference evidence="2" key="3">
    <citation type="submission" date="2021-01" db="EMBL/GenBank/DDBJ databases">
        <authorList>
            <consortium name="Genoscope - CEA"/>
            <person name="William W."/>
        </authorList>
    </citation>
    <scope>NUCLEOTIDE SEQUENCE</scope>
</reference>
<protein>
    <submittedName>
        <fullName evidence="2">(rape) hypothetical protein</fullName>
    </submittedName>
    <submittedName>
        <fullName evidence="3">BnaCnng51980D protein</fullName>
    </submittedName>
</protein>
<evidence type="ECO:0000313" key="4">
    <source>
        <dbReference type="Proteomes" id="UP000028999"/>
    </source>
</evidence>
<dbReference type="Proteomes" id="UP000028999">
    <property type="component" value="Unassembled WGS sequence"/>
</dbReference>
<dbReference type="PANTHER" id="PTHR47074:SF53">
    <property type="entry name" value="REVERSE TRANSCRIPTASE-LIKE PROTEIN"/>
    <property type="match status" value="1"/>
</dbReference>
<dbReference type="Proteomes" id="UP001295469">
    <property type="component" value="Chromosome A05"/>
</dbReference>
<evidence type="ECO:0000259" key="1">
    <source>
        <dbReference type="Pfam" id="PF13456"/>
    </source>
</evidence>
<organism evidence="3 4">
    <name type="scientific">Brassica napus</name>
    <name type="common">Rape</name>
    <dbReference type="NCBI Taxonomy" id="3708"/>
    <lineage>
        <taxon>Eukaryota</taxon>
        <taxon>Viridiplantae</taxon>
        <taxon>Streptophyta</taxon>
        <taxon>Embryophyta</taxon>
        <taxon>Tracheophyta</taxon>
        <taxon>Spermatophyta</taxon>
        <taxon>Magnoliopsida</taxon>
        <taxon>eudicotyledons</taxon>
        <taxon>Gunneridae</taxon>
        <taxon>Pentapetalae</taxon>
        <taxon>rosids</taxon>
        <taxon>malvids</taxon>
        <taxon>Brassicales</taxon>
        <taxon>Brassicaceae</taxon>
        <taxon>Brassiceae</taxon>
        <taxon>Brassica</taxon>
    </lineage>
</organism>
<dbReference type="PANTHER" id="PTHR47074">
    <property type="entry name" value="BNAC02G40300D PROTEIN"/>
    <property type="match status" value="1"/>
</dbReference>
<dbReference type="InterPro" id="IPR002156">
    <property type="entry name" value="RNaseH_domain"/>
</dbReference>
<dbReference type="Pfam" id="PF13456">
    <property type="entry name" value="RVT_3"/>
    <property type="match status" value="1"/>
</dbReference>
<evidence type="ECO:0000313" key="2">
    <source>
        <dbReference type="EMBL" id="CAF2098994.1"/>
    </source>
</evidence>
<dbReference type="EMBL" id="LK035417">
    <property type="protein sequence ID" value="CDY66702.1"/>
    <property type="molecule type" value="Genomic_DNA"/>
</dbReference>
<dbReference type="EMBL" id="HG994359">
    <property type="protein sequence ID" value="CAF2098994.1"/>
    <property type="molecule type" value="Genomic_DNA"/>
</dbReference>
<dbReference type="InterPro" id="IPR052929">
    <property type="entry name" value="RNase_H-like_EbsB-rel"/>
</dbReference>
<dbReference type="PaxDb" id="3708-A0A078JMV9"/>
<reference evidence="3" key="2">
    <citation type="submission" date="2014-06" db="EMBL/GenBank/DDBJ databases">
        <authorList>
            <person name="Genoscope - CEA"/>
        </authorList>
    </citation>
    <scope>NUCLEOTIDE SEQUENCE</scope>
</reference>
<accession>A0A078JMV9</accession>
<dbReference type="Gene3D" id="3.30.420.10">
    <property type="entry name" value="Ribonuclease H-like superfamily/Ribonuclease H"/>
    <property type="match status" value="1"/>
</dbReference>
<name>A0A078JMV9_BRANA</name>
<feature type="domain" description="RNase H type-1" evidence="1">
    <location>
        <begin position="120"/>
        <end position="229"/>
    </location>
</feature>
<dbReference type="AlphaFoldDB" id="A0A078JMV9"/>
<dbReference type="GO" id="GO:0003676">
    <property type="term" value="F:nucleic acid binding"/>
    <property type="evidence" value="ECO:0007669"/>
    <property type="project" value="InterPro"/>
</dbReference>